<evidence type="ECO:0000313" key="6">
    <source>
        <dbReference type="Proteomes" id="UP001066276"/>
    </source>
</evidence>
<protein>
    <submittedName>
        <fullName evidence="5">Uncharacterized protein</fullName>
    </submittedName>
</protein>
<proteinExistence type="predicted"/>
<evidence type="ECO:0000256" key="2">
    <source>
        <dbReference type="ARBA" id="ARBA00023043"/>
    </source>
</evidence>
<feature type="repeat" description="ANK" evidence="3">
    <location>
        <begin position="134"/>
        <end position="166"/>
    </location>
</feature>
<evidence type="ECO:0000256" key="3">
    <source>
        <dbReference type="PROSITE-ProRule" id="PRU00023"/>
    </source>
</evidence>
<dbReference type="SUPFAM" id="SSF48403">
    <property type="entry name" value="Ankyrin repeat"/>
    <property type="match status" value="1"/>
</dbReference>
<comment type="caution">
    <text evidence="5">The sequence shown here is derived from an EMBL/GenBank/DDBJ whole genome shotgun (WGS) entry which is preliminary data.</text>
</comment>
<keyword evidence="1" id="KW-0677">Repeat</keyword>
<evidence type="ECO:0000256" key="4">
    <source>
        <dbReference type="SAM" id="MobiDB-lite"/>
    </source>
</evidence>
<feature type="compositionally biased region" description="Polar residues" evidence="4">
    <location>
        <begin position="284"/>
        <end position="306"/>
    </location>
</feature>
<dbReference type="Gene3D" id="1.25.40.20">
    <property type="entry name" value="Ankyrin repeat-containing domain"/>
    <property type="match status" value="1"/>
</dbReference>
<dbReference type="PANTHER" id="PTHR24171">
    <property type="entry name" value="ANKYRIN REPEAT DOMAIN-CONTAINING PROTEIN 39-RELATED"/>
    <property type="match status" value="1"/>
</dbReference>
<keyword evidence="2 3" id="KW-0040">ANK repeat</keyword>
<reference evidence="5" key="1">
    <citation type="journal article" date="2022" name="bioRxiv">
        <title>Sequencing and chromosome-scale assembly of the giantPleurodeles waltlgenome.</title>
        <authorList>
            <person name="Brown T."/>
            <person name="Elewa A."/>
            <person name="Iarovenko S."/>
            <person name="Subramanian E."/>
            <person name="Araus A.J."/>
            <person name="Petzold A."/>
            <person name="Susuki M."/>
            <person name="Suzuki K.-i.T."/>
            <person name="Hayashi T."/>
            <person name="Toyoda A."/>
            <person name="Oliveira C."/>
            <person name="Osipova E."/>
            <person name="Leigh N.D."/>
            <person name="Simon A."/>
            <person name="Yun M.H."/>
        </authorList>
    </citation>
    <scope>NUCLEOTIDE SEQUENCE</scope>
    <source>
        <strain evidence="5">20211129_DDA</strain>
        <tissue evidence="5">Liver</tissue>
    </source>
</reference>
<dbReference type="Pfam" id="PF00023">
    <property type="entry name" value="Ank"/>
    <property type="match status" value="1"/>
</dbReference>
<dbReference type="InterPro" id="IPR036770">
    <property type="entry name" value="Ankyrin_rpt-contain_sf"/>
</dbReference>
<feature type="compositionally biased region" description="Polar residues" evidence="4">
    <location>
        <begin position="253"/>
        <end position="263"/>
    </location>
</feature>
<dbReference type="InterPro" id="IPR002110">
    <property type="entry name" value="Ankyrin_rpt"/>
</dbReference>
<keyword evidence="6" id="KW-1185">Reference proteome</keyword>
<dbReference type="GO" id="GO:0085020">
    <property type="term" value="P:protein K6-linked ubiquitination"/>
    <property type="evidence" value="ECO:0007669"/>
    <property type="project" value="TreeGrafter"/>
</dbReference>
<dbReference type="PROSITE" id="PS50297">
    <property type="entry name" value="ANK_REP_REGION"/>
    <property type="match status" value="1"/>
</dbReference>
<sequence length="335" mass="37830">MEGQSPRAGITLSTPTLWIPFPDCWGSIPFGPVFIIILLLRSIFRRVGHQNTVQLKDSPPPGLEFQSAGKEQSLTQLLTRSTDVVKCLCKEGMREVADPCELGVELCYLVFTDDLKQIEAWLASGISCNYANYDNRTPLHVAVRTNNTEMVMLLLQNGANTELKDRWNKRPIDVARSLGFQEIETLLERYGKNLRKESRAFDKQDPQSSQKGVLRSPQLVKEIQKGEFQESQKVFPKSPQTGMDVSKQDSKQSQKGNRKSSLGSKDPKKEEPQQTLKGILKSPQAGQVLSKQESEQPQINIRTISTRSKDLNKQESQQSQKEERLRSSPTRNESD</sequence>
<dbReference type="PANTHER" id="PTHR24171:SF8">
    <property type="entry name" value="BRCA1-ASSOCIATED RING DOMAIN PROTEIN 1"/>
    <property type="match status" value="1"/>
</dbReference>
<dbReference type="AlphaFoldDB" id="A0AAV7U9Q5"/>
<dbReference type="GO" id="GO:0031436">
    <property type="term" value="C:BRCA1-BARD1 complex"/>
    <property type="evidence" value="ECO:0007669"/>
    <property type="project" value="TreeGrafter"/>
</dbReference>
<feature type="region of interest" description="Disordered" evidence="4">
    <location>
        <begin position="197"/>
        <end position="335"/>
    </location>
</feature>
<accession>A0AAV7U9Q5</accession>
<evidence type="ECO:0000256" key="1">
    <source>
        <dbReference type="ARBA" id="ARBA00022737"/>
    </source>
</evidence>
<evidence type="ECO:0000313" key="5">
    <source>
        <dbReference type="EMBL" id="KAJ1185809.1"/>
    </source>
</evidence>
<name>A0AAV7U9Q5_PLEWA</name>
<feature type="compositionally biased region" description="Basic and acidic residues" evidence="4">
    <location>
        <begin position="320"/>
        <end position="335"/>
    </location>
</feature>
<dbReference type="GO" id="GO:0004842">
    <property type="term" value="F:ubiquitin-protein transferase activity"/>
    <property type="evidence" value="ECO:0007669"/>
    <property type="project" value="TreeGrafter"/>
</dbReference>
<dbReference type="Proteomes" id="UP001066276">
    <property type="component" value="Chromosome 3_1"/>
</dbReference>
<dbReference type="SMART" id="SM00248">
    <property type="entry name" value="ANK"/>
    <property type="match status" value="1"/>
</dbReference>
<organism evidence="5 6">
    <name type="scientific">Pleurodeles waltl</name>
    <name type="common">Iberian ribbed newt</name>
    <dbReference type="NCBI Taxonomy" id="8319"/>
    <lineage>
        <taxon>Eukaryota</taxon>
        <taxon>Metazoa</taxon>
        <taxon>Chordata</taxon>
        <taxon>Craniata</taxon>
        <taxon>Vertebrata</taxon>
        <taxon>Euteleostomi</taxon>
        <taxon>Amphibia</taxon>
        <taxon>Batrachia</taxon>
        <taxon>Caudata</taxon>
        <taxon>Salamandroidea</taxon>
        <taxon>Salamandridae</taxon>
        <taxon>Pleurodelinae</taxon>
        <taxon>Pleurodeles</taxon>
    </lineage>
</organism>
<dbReference type="EMBL" id="JANPWB010000005">
    <property type="protein sequence ID" value="KAJ1185809.1"/>
    <property type="molecule type" value="Genomic_DNA"/>
</dbReference>
<dbReference type="GO" id="GO:0070531">
    <property type="term" value="C:BRCA1-A complex"/>
    <property type="evidence" value="ECO:0007669"/>
    <property type="project" value="TreeGrafter"/>
</dbReference>
<gene>
    <name evidence="5" type="ORF">NDU88_002596</name>
</gene>
<dbReference type="PROSITE" id="PS50088">
    <property type="entry name" value="ANK_REPEAT"/>
    <property type="match status" value="1"/>
</dbReference>